<dbReference type="InterPro" id="IPR008020">
    <property type="entry name" value="G8P"/>
</dbReference>
<comment type="caution">
    <text evidence="1">The sequence shown here is derived from an EMBL/GenBank/DDBJ whole genome shotgun (WGS) entry which is preliminary data.</text>
</comment>
<accession>A0A6B1YJI8</accession>
<dbReference type="RefSeq" id="WP_023082157.1">
    <property type="nucleotide sequence ID" value="NZ_CAADLP010000239.1"/>
</dbReference>
<evidence type="ECO:0000313" key="2">
    <source>
        <dbReference type="Proteomes" id="UP000644192"/>
    </source>
</evidence>
<dbReference type="EMBL" id="WXZT01000032">
    <property type="protein sequence ID" value="MZZ16716.1"/>
    <property type="molecule type" value="Genomic_DNA"/>
</dbReference>
<name>A0A6B1YJI8_PSEAI</name>
<protein>
    <submittedName>
        <fullName evidence="1">Uncharacterized protein</fullName>
    </submittedName>
</protein>
<sequence>MQKMKQLMVRGGVVLGSLGLLAGQAMAEVPADATAALADAKADGIAIGGVVLGVIIAIAAFKYIRRAL</sequence>
<proteinExistence type="predicted"/>
<dbReference type="Pfam" id="PF05356">
    <property type="entry name" value="Phage_Coat_B"/>
    <property type="match status" value="1"/>
</dbReference>
<reference evidence="1" key="1">
    <citation type="submission" date="2020-01" db="EMBL/GenBank/DDBJ databases">
        <title>Bacteria Cultured from War Wounds Associated with the Conflict in Eastern Ukraine.</title>
        <authorList>
            <person name="Snesrud E."/>
            <person name="Galac M.R."/>
            <person name="Mc Gann P."/>
            <person name="Valentine K."/>
            <person name="Viacheslav K."/>
        </authorList>
    </citation>
    <scope>NUCLEOTIDE SEQUENCE</scope>
    <source>
        <strain evidence="1">VNMU148</strain>
    </source>
</reference>
<evidence type="ECO:0000313" key="1">
    <source>
        <dbReference type="EMBL" id="MZZ16716.1"/>
    </source>
</evidence>
<dbReference type="Proteomes" id="UP000644192">
    <property type="component" value="Unassembled WGS sequence"/>
</dbReference>
<gene>
    <name evidence="1" type="ORF">GUL26_31095</name>
</gene>
<dbReference type="AlphaFoldDB" id="A0A6B1YJI8"/>
<organism evidence="1 2">
    <name type="scientific">Pseudomonas aeruginosa</name>
    <dbReference type="NCBI Taxonomy" id="287"/>
    <lineage>
        <taxon>Bacteria</taxon>
        <taxon>Pseudomonadati</taxon>
        <taxon>Pseudomonadota</taxon>
        <taxon>Gammaproteobacteria</taxon>
        <taxon>Pseudomonadales</taxon>
        <taxon>Pseudomonadaceae</taxon>
        <taxon>Pseudomonas</taxon>
    </lineage>
</organism>